<evidence type="ECO:0000256" key="3">
    <source>
        <dbReference type="ARBA" id="ARBA00022737"/>
    </source>
</evidence>
<protein>
    <recommendedName>
        <fullName evidence="12">Anaphase-promoting complex subunit 1</fullName>
    </recommendedName>
</protein>
<evidence type="ECO:0000256" key="6">
    <source>
        <dbReference type="SAM" id="MobiDB-lite"/>
    </source>
</evidence>
<comment type="caution">
    <text evidence="10">The sequence shown here is derived from an EMBL/GenBank/DDBJ whole genome shotgun (WGS) entry which is preliminary data.</text>
</comment>
<dbReference type="InterPro" id="IPR049255">
    <property type="entry name" value="Apc1_N"/>
</dbReference>
<dbReference type="InterPro" id="IPR024990">
    <property type="entry name" value="Apc1"/>
</dbReference>
<proteinExistence type="inferred from homology"/>
<gene>
    <name evidence="10" type="ORF">BASA50_005482</name>
</gene>
<feature type="domain" description="Anaphase-promoting complex subunit 1 beta-sandwich" evidence="9">
    <location>
        <begin position="1559"/>
        <end position="1625"/>
    </location>
</feature>
<name>A0ABQ8FDS5_9FUNG</name>
<organism evidence="10 11">
    <name type="scientific">Batrachochytrium salamandrivorans</name>
    <dbReference type="NCBI Taxonomy" id="1357716"/>
    <lineage>
        <taxon>Eukaryota</taxon>
        <taxon>Fungi</taxon>
        <taxon>Fungi incertae sedis</taxon>
        <taxon>Chytridiomycota</taxon>
        <taxon>Chytridiomycota incertae sedis</taxon>
        <taxon>Chytridiomycetes</taxon>
        <taxon>Rhizophydiales</taxon>
        <taxon>Rhizophydiales incertae sedis</taxon>
        <taxon>Batrachochytrium</taxon>
    </lineage>
</organism>
<keyword evidence="5" id="KW-0131">Cell cycle</keyword>
<evidence type="ECO:0000259" key="9">
    <source>
        <dbReference type="Pfam" id="PF21282"/>
    </source>
</evidence>
<evidence type="ECO:0000256" key="2">
    <source>
        <dbReference type="ARBA" id="ARBA00022618"/>
    </source>
</evidence>
<feature type="compositionally biased region" description="Polar residues" evidence="6">
    <location>
        <begin position="112"/>
        <end position="130"/>
    </location>
</feature>
<reference evidence="10 11" key="1">
    <citation type="submission" date="2021-02" db="EMBL/GenBank/DDBJ databases">
        <title>Variation within the Batrachochytrium salamandrivorans European outbreak.</title>
        <authorList>
            <person name="Kelly M."/>
            <person name="Pasmans F."/>
            <person name="Shea T.P."/>
            <person name="Munoz J.F."/>
            <person name="Carranza S."/>
            <person name="Cuomo C.A."/>
            <person name="Martel A."/>
        </authorList>
    </citation>
    <scope>NUCLEOTIDE SEQUENCE [LARGE SCALE GENOMIC DNA]</scope>
    <source>
        <strain evidence="10 11">AMFP18/2</strain>
    </source>
</reference>
<evidence type="ECO:0000256" key="5">
    <source>
        <dbReference type="ARBA" id="ARBA00023306"/>
    </source>
</evidence>
<dbReference type="InterPro" id="IPR041221">
    <property type="entry name" value="APC1_C"/>
</dbReference>
<comment type="similarity">
    <text evidence="1">Belongs to the APC1 family.</text>
</comment>
<sequence length="1971" mass="218449">MNAQIAVVGPSGPRGVPQEHSSTAIPDTLPLAAGCSDRSPPFRLLRSRTCPAAAQALTMAGSTLVCSSGGVVRQTISLEGHTILDALYASFAMQFIGTSGRTSCRTSSRQTADLQTTATNQSTNQPTNQSTNPLQEALLVVTAGILWFYFDDGQHYETSLPFPVRRIWPLPAGGILIERMLAAQSTLLTPPMALLYTMHHPLDRIRPVSMDESIHPSLHLVVYVSIDLDDPNTLVVLHHTPTSTLRVCSIDALLSKSHRDGDHDMDDDDDMLGDVDVGVCLGVDGSAVPQISPRALVTDSGPSLSRISEEKQIYNDQKRTSFSGSIRQRSSSRLCPIWTTELPFDSAIDSCFVAHNCRGEPVLWVSNRETTTAIVFELNSSSATILGKYIARKILPVRCTRRLKTDVLIFTGDHVFSVWFGTNHLLPCALPDSLHNQIGSNDTTNKRRRSSRDFLHQKHPASLSKHSPSKSRRESYRPASLGSRVVDITHSFDSTVMMLLSNEVLFQTDFSFYPQSSLVSSSLLAIQSSLSDDQFAQFYRRFIISCHLSCRSSFNSNISKNTHFTESSTPLYQDVYTQEPIHNDAFELEVLVTTLLSFLHNSAAPSVDLNPFNHIAQMEHDAPSVVDQDDWSWFMKYGSGLPAHQSLPATITDLLCPTFDRDYNSGNNFNIMRLYRDSLNLSLKYPEEFNLCSVADRMTVVLHAVYENHKLSPFLTSNGVNLGLLLCTLAEKFGWTSYVDHYFRDGINAAPLLFPGLSKIPQLCPPVDVFEWVLQRIENLSQDIPGILGPMTQFACANTLWSACPKLAIVSKLYNALYTPHSSPLNTSPFISGPTPLLRVMSEMRFSLADLDILPVGICLPFRESLYEYRAEASCDGLDEHQLGLLGRNDIATQRFHINAPTRSQQAASLYSESSFAAFKVHDIHQAIVDGRDPSIPLYRITDSDHDIIMKLRFSNDAHIKDVVDYFSPSGMVEIIHNVGPEMSEATIAAEQQQHLQRLAARIWPIAVGRGMYLAYSRRILPTECLAIPSVSIQARFLPMRSDHQLKTTKSDSNSPSAQDWAEFHAGVSTGMQVSGDSAFVDGSWMIFSQYMSDGSMEIDARHAGLIFGQGLNAHLEKPSPVVVMQYHLVQQNTMATLGILLGLGVSYIGTQSTVITPVLITHIPELHPPNAVDLKIAPINTSVSMLSYGLVYKGSNSLQCIDHILGSLCRQRLSYSDEKNSNSECYALSCGFALGFVLLKNDMHGGGNVASAVLNTSIGKSPLVDRLIGLIEGPDTELTMAPALISLTLAFLKTNDATIANRIEIPSSLYLLDFVRPDVLLLRILARSLILWDSIQPSVAWMKSLVPDFIMHTHNTSFENQPTSNVSNGQSSIHLNEDENIHSPWTNGNVHTSQAYLSIMAAACLCLGLKFAGSCDSRAQFAIRTVLDECIRLTTGAQALGQSYADHMRRSTARFAMNVVCTSLGVVMAGSGDYPLLKLFISLSERSAPEGVYGYHMALSMSIGFLFLGKGRLTLGNSNLAVAGLLCSLYPTFPSSPTDNRSHNQAFRHLWTLAIERRCLIVRDVDTLEPIPVQVDISVVDSSCALGTRSIVMYSPCIVPYLEQVREIKVSSPRYWPVAVNFEQLADMDRWSVLNSLWVKRKIGHLPYSEDPHGHNSILLWTAPRVSGFSSDVDTIKQDMIYESLARFFSADPQILSFVQHFCNIQVDEPTENRKAEFCMRILRECLTMDKIEIIQTYMWLYETINGFEQGTSASESVWSMMLVIGYYTSRYKRSLDLASGVDGSVMGKSSFLASSGMIAIGNSDSTDMTKQQPAWKDILEKVQKMQERNLIEHSFVDCISKRIDAHLDGAAINSNSRRRMSSSSNNDDGTKHSHFRDLLSIYLNRALTSNPSQLNNLQEMDMQMLGFGTYLVASRTPKPSRLMKLRDVLVQATKAHKDMISSDTILILGRMTDASCPYIVLRCLHMMLQ</sequence>
<dbReference type="Pfam" id="PF18122">
    <property type="entry name" value="APC1_C"/>
    <property type="match status" value="1"/>
</dbReference>
<dbReference type="Pfam" id="PF21282">
    <property type="entry name" value="APC1_3rd"/>
    <property type="match status" value="1"/>
</dbReference>
<evidence type="ECO:0000313" key="11">
    <source>
        <dbReference type="Proteomes" id="UP001648503"/>
    </source>
</evidence>
<feature type="compositionally biased region" description="Low complexity" evidence="6">
    <location>
        <begin position="101"/>
        <end position="111"/>
    </location>
</feature>
<keyword evidence="4" id="KW-0498">Mitosis</keyword>
<dbReference type="InterPro" id="IPR048971">
    <property type="entry name" value="Apc1_3rd"/>
</dbReference>
<dbReference type="InterPro" id="IPR011989">
    <property type="entry name" value="ARM-like"/>
</dbReference>
<evidence type="ECO:0000313" key="10">
    <source>
        <dbReference type="EMBL" id="KAH6595902.1"/>
    </source>
</evidence>
<keyword evidence="3" id="KW-0677">Repeat</keyword>
<dbReference type="EMBL" id="JAFCIX010000267">
    <property type="protein sequence ID" value="KAH6595902.1"/>
    <property type="molecule type" value="Genomic_DNA"/>
</dbReference>
<dbReference type="Gene3D" id="1.25.10.10">
    <property type="entry name" value="Leucine-rich Repeat Variant"/>
    <property type="match status" value="2"/>
</dbReference>
<dbReference type="Pfam" id="PF12859">
    <property type="entry name" value="ANAPC1"/>
    <property type="match status" value="1"/>
</dbReference>
<dbReference type="PANTHER" id="PTHR12827">
    <property type="entry name" value="MEIOTIC CHECKPOINT REGULATOR TSG24 FAMILY MEMBER"/>
    <property type="match status" value="1"/>
</dbReference>
<feature type="region of interest" description="Disordered" evidence="6">
    <location>
        <begin position="101"/>
        <end position="130"/>
    </location>
</feature>
<evidence type="ECO:0000259" key="7">
    <source>
        <dbReference type="Pfam" id="PF12859"/>
    </source>
</evidence>
<accession>A0ABQ8FDS5</accession>
<dbReference type="PANTHER" id="PTHR12827:SF3">
    <property type="entry name" value="ANAPHASE-PROMOTING COMPLEX SUBUNIT 1"/>
    <property type="match status" value="1"/>
</dbReference>
<evidence type="ECO:0000256" key="1">
    <source>
        <dbReference type="ARBA" id="ARBA00010547"/>
    </source>
</evidence>
<keyword evidence="2" id="KW-0132">Cell division</keyword>
<evidence type="ECO:0000259" key="8">
    <source>
        <dbReference type="Pfam" id="PF18122"/>
    </source>
</evidence>
<feature type="domain" description="Anaphase-promoting complex subunit 1 C-terminal" evidence="8">
    <location>
        <begin position="1689"/>
        <end position="1885"/>
    </location>
</feature>
<feature type="region of interest" description="Disordered" evidence="6">
    <location>
        <begin position="1"/>
        <end position="21"/>
    </location>
</feature>
<evidence type="ECO:0000256" key="4">
    <source>
        <dbReference type="ARBA" id="ARBA00022776"/>
    </source>
</evidence>
<evidence type="ECO:0008006" key="12">
    <source>
        <dbReference type="Google" id="ProtNLM"/>
    </source>
</evidence>
<feature type="domain" description="Anaphase-promoting complex subunit 1 N-terminal" evidence="7">
    <location>
        <begin position="57"/>
        <end position="185"/>
    </location>
</feature>
<feature type="region of interest" description="Disordered" evidence="6">
    <location>
        <begin position="439"/>
        <end position="478"/>
    </location>
</feature>
<keyword evidence="11" id="KW-1185">Reference proteome</keyword>
<dbReference type="Proteomes" id="UP001648503">
    <property type="component" value="Unassembled WGS sequence"/>
</dbReference>